<protein>
    <submittedName>
        <fullName evidence="2">HNH endonuclease</fullName>
    </submittedName>
</protein>
<keyword evidence="2" id="KW-0255">Endonuclease</keyword>
<evidence type="ECO:0000313" key="3">
    <source>
        <dbReference type="EMBL" id="PPV14931.1"/>
    </source>
</evidence>
<keyword evidence="2" id="KW-0378">Hydrolase</keyword>
<dbReference type="EMBL" id="CP040626">
    <property type="protein sequence ID" value="QMW92426.1"/>
    <property type="molecule type" value="Genomic_DNA"/>
</dbReference>
<name>A0A0A6PT76_CLOBU</name>
<dbReference type="Proteomes" id="UP000474042">
    <property type="component" value="Unassembled WGS sequence"/>
</dbReference>
<dbReference type="Proteomes" id="UP000321089">
    <property type="component" value="Unassembled WGS sequence"/>
</dbReference>
<dbReference type="GeneID" id="92945740"/>
<keyword evidence="2" id="KW-0540">Nuclease</keyword>
<dbReference type="PANTHER" id="PTHR37827">
    <property type="entry name" value="TUDOR DOMAIN-CONTAINING PROTEIN"/>
    <property type="match status" value="1"/>
</dbReference>
<dbReference type="EMBL" id="WOFV02000101">
    <property type="protein sequence ID" value="NAS19760.1"/>
    <property type="molecule type" value="Genomic_DNA"/>
</dbReference>
<dbReference type="PANTHER" id="PTHR37827:SF1">
    <property type="entry name" value="HNH DOMAIN-CONTAINING PROTEIN"/>
    <property type="match status" value="1"/>
</dbReference>
<reference evidence="1 6" key="3">
    <citation type="submission" date="2019-07" db="EMBL/GenBank/DDBJ databases">
        <title>Whole genome shotgun sequence of Clostridium butyricum NBRC 3858.</title>
        <authorList>
            <person name="Hosoyama A."/>
            <person name="Uohara A."/>
            <person name="Ohji S."/>
            <person name="Ichikawa N."/>
        </authorList>
    </citation>
    <scope>NUCLEOTIDE SEQUENCE [LARGE SCALE GENOMIC DNA]</scope>
    <source>
        <strain evidence="1 6">NBRC 3858</strain>
    </source>
</reference>
<reference evidence="3 5" key="1">
    <citation type="submission" date="2016-01" db="EMBL/GenBank/DDBJ databases">
        <title>Characterization of the Clostridium difficile lineages that are prevalent in Hong Kong and China.</title>
        <authorList>
            <person name="Kwok J.S.-L."/>
            <person name="Lam W.-Y."/>
            <person name="Ip M."/>
            <person name="Chan T.-F."/>
            <person name="Hawkey P.M."/>
            <person name="Tsui S.K.-W."/>
        </authorList>
    </citation>
    <scope>NUCLEOTIDE SEQUENCE [LARGE SCALE GENOMIC DNA]</scope>
    <source>
        <strain evidence="3 5">300064</strain>
    </source>
</reference>
<dbReference type="EMBL" id="LRDH01000104">
    <property type="protein sequence ID" value="PPV14931.1"/>
    <property type="molecule type" value="Genomic_DNA"/>
</dbReference>
<dbReference type="Proteomes" id="UP000238081">
    <property type="component" value="Unassembled WGS sequence"/>
</dbReference>
<evidence type="ECO:0000313" key="5">
    <source>
        <dbReference type="Proteomes" id="UP000238081"/>
    </source>
</evidence>
<dbReference type="AlphaFoldDB" id="A0A0A6PT76"/>
<dbReference type="GO" id="GO:0004519">
    <property type="term" value="F:endonuclease activity"/>
    <property type="evidence" value="ECO:0007669"/>
    <property type="project" value="UniProtKB-KW"/>
</dbReference>
<dbReference type="RefSeq" id="WP_002582768.1">
    <property type="nucleotide sequence ID" value="NZ_AP019716.1"/>
</dbReference>
<dbReference type="Proteomes" id="UP000515243">
    <property type="component" value="Chromosome 1"/>
</dbReference>
<dbReference type="EMBL" id="BKBC01000076">
    <property type="protein sequence ID" value="GEQ23090.1"/>
    <property type="molecule type" value="Genomic_DNA"/>
</dbReference>
<evidence type="ECO:0000313" key="2">
    <source>
        <dbReference type="EMBL" id="NAS19760.1"/>
    </source>
</evidence>
<evidence type="ECO:0000313" key="1">
    <source>
        <dbReference type="EMBL" id="GEQ23090.1"/>
    </source>
</evidence>
<dbReference type="KEGG" id="cbut:ATN24_03180"/>
<evidence type="ECO:0000313" key="6">
    <source>
        <dbReference type="Proteomes" id="UP000321089"/>
    </source>
</evidence>
<evidence type="ECO:0000313" key="4">
    <source>
        <dbReference type="EMBL" id="QMW92426.1"/>
    </source>
</evidence>
<evidence type="ECO:0000313" key="7">
    <source>
        <dbReference type="Proteomes" id="UP000474042"/>
    </source>
</evidence>
<evidence type="ECO:0000313" key="8">
    <source>
        <dbReference type="Proteomes" id="UP000515243"/>
    </source>
</evidence>
<reference evidence="4 8" key="2">
    <citation type="submission" date="2019-05" db="EMBL/GenBank/DDBJ databases">
        <authorList>
            <person name="Schori C."/>
            <person name="Ahrens C."/>
        </authorList>
    </citation>
    <scope>NUCLEOTIDE SEQUENCE [LARGE SCALE GENOMIC DNA]</scope>
    <source>
        <strain evidence="4 8">DSM 10702</strain>
    </source>
</reference>
<dbReference type="OrthoDB" id="9802640at2"/>
<reference evidence="2 7" key="4">
    <citation type="submission" date="2020-01" db="EMBL/GenBank/DDBJ databases">
        <title>Genome sequence of a 1,3-propanediol producer, Clostridium butyricum S3.</title>
        <authorList>
            <person name="Zhou J."/>
        </authorList>
    </citation>
    <scope>NUCLEOTIDE SEQUENCE [LARGE SCALE GENOMIC DNA]</scope>
    <source>
        <strain evidence="2 7">S3</strain>
    </source>
</reference>
<organism evidence="3 5">
    <name type="scientific">Clostridium butyricum</name>
    <dbReference type="NCBI Taxonomy" id="1492"/>
    <lineage>
        <taxon>Bacteria</taxon>
        <taxon>Bacillati</taxon>
        <taxon>Bacillota</taxon>
        <taxon>Clostridia</taxon>
        <taxon>Eubacteriales</taxon>
        <taxon>Clostridiaceae</taxon>
        <taxon>Clostridium</taxon>
    </lineage>
</organism>
<proteinExistence type="predicted"/>
<accession>A0A0A6PT76</accession>
<sequence length="98" mass="11335">MAQYHICELCNRSVSIITNHHLIPLEKGGKKLDTIHLCPTCHCAIHALFTNRELASRFNSLELIKKDFKIKKYLKFVENIPGDSYVPIKKSRRVRKSS</sequence>
<gene>
    <name evidence="1" type="primary">yisB</name>
    <name evidence="3" type="ORF">AWN73_13135</name>
    <name evidence="1" type="ORF">CBU02nite_35960</name>
    <name evidence="4" type="ORF">FF104_16170</name>
    <name evidence="2" type="ORF">GND98_018425</name>
</gene>